<keyword evidence="3" id="KW-1185">Reference proteome</keyword>
<evidence type="ECO:0000256" key="1">
    <source>
        <dbReference type="SAM" id="MobiDB-lite"/>
    </source>
</evidence>
<reference evidence="2 3" key="1">
    <citation type="submission" date="2023-08" db="EMBL/GenBank/DDBJ databases">
        <title>A Necator americanus chromosomal reference genome.</title>
        <authorList>
            <person name="Ilik V."/>
            <person name="Petrzelkova K.J."/>
            <person name="Pardy F."/>
            <person name="Fuh T."/>
            <person name="Niatou-Singa F.S."/>
            <person name="Gouil Q."/>
            <person name="Baker L."/>
            <person name="Ritchie M.E."/>
            <person name="Jex A.R."/>
            <person name="Gazzola D."/>
            <person name="Li H."/>
            <person name="Toshio Fujiwara R."/>
            <person name="Zhan B."/>
            <person name="Aroian R.V."/>
            <person name="Pafco B."/>
            <person name="Schwarz E.M."/>
        </authorList>
    </citation>
    <scope>NUCLEOTIDE SEQUENCE [LARGE SCALE GENOMIC DNA]</scope>
    <source>
        <strain evidence="2 3">Aroian</strain>
        <tissue evidence="2">Whole animal</tissue>
    </source>
</reference>
<proteinExistence type="predicted"/>
<evidence type="ECO:0000313" key="2">
    <source>
        <dbReference type="EMBL" id="KAK6755161.1"/>
    </source>
</evidence>
<feature type="region of interest" description="Disordered" evidence="1">
    <location>
        <begin position="73"/>
        <end position="94"/>
    </location>
</feature>
<name>A0ABR1DZ56_NECAM</name>
<accession>A0ABR1DZ56</accession>
<protein>
    <submittedName>
        <fullName evidence="2">Uncharacterized protein</fullName>
    </submittedName>
</protein>
<evidence type="ECO:0000313" key="3">
    <source>
        <dbReference type="Proteomes" id="UP001303046"/>
    </source>
</evidence>
<gene>
    <name evidence="2" type="primary">Necator_chrV.g18670</name>
    <name evidence="2" type="ORF">RB195_013879</name>
</gene>
<comment type="caution">
    <text evidence="2">The sequence shown here is derived from an EMBL/GenBank/DDBJ whole genome shotgun (WGS) entry which is preliminary data.</text>
</comment>
<organism evidence="2 3">
    <name type="scientific">Necator americanus</name>
    <name type="common">Human hookworm</name>
    <dbReference type="NCBI Taxonomy" id="51031"/>
    <lineage>
        <taxon>Eukaryota</taxon>
        <taxon>Metazoa</taxon>
        <taxon>Ecdysozoa</taxon>
        <taxon>Nematoda</taxon>
        <taxon>Chromadorea</taxon>
        <taxon>Rhabditida</taxon>
        <taxon>Rhabditina</taxon>
        <taxon>Rhabditomorpha</taxon>
        <taxon>Strongyloidea</taxon>
        <taxon>Ancylostomatidae</taxon>
        <taxon>Bunostominae</taxon>
        <taxon>Necator</taxon>
    </lineage>
</organism>
<dbReference type="EMBL" id="JAVFWL010000005">
    <property type="protein sequence ID" value="KAK6755161.1"/>
    <property type="molecule type" value="Genomic_DNA"/>
</dbReference>
<sequence length="94" mass="11155">MKELDYVERELSGRLSGYFWRMVYQNEELYSNVDVAYWRIPSGKHQHLGRASEGVTENHLRFFGHVMRRPFHRPEDPSCSEDVPRIGLENETKS</sequence>
<dbReference type="Proteomes" id="UP001303046">
    <property type="component" value="Unassembled WGS sequence"/>
</dbReference>